<feature type="region of interest" description="Disordered" evidence="1">
    <location>
        <begin position="824"/>
        <end position="844"/>
    </location>
</feature>
<dbReference type="PANTHER" id="PTHR47331:SF1">
    <property type="entry name" value="GAG-LIKE PROTEIN"/>
    <property type="match status" value="1"/>
</dbReference>
<dbReference type="InterPro" id="IPR043128">
    <property type="entry name" value="Rev_trsase/Diguanyl_cyclase"/>
</dbReference>
<comment type="caution">
    <text evidence="4">The sequence shown here is derived from an EMBL/GenBank/DDBJ whole genome shotgun (WGS) entry which is preliminary data.</text>
</comment>
<dbReference type="InterPro" id="IPR000477">
    <property type="entry name" value="RT_dom"/>
</dbReference>
<feature type="domain" description="Reverse transcriptase" evidence="3">
    <location>
        <begin position="184"/>
        <end position="305"/>
    </location>
</feature>
<protein>
    <recommendedName>
        <fullName evidence="3">Reverse transcriptase domain-containing protein</fullName>
    </recommendedName>
</protein>
<dbReference type="Gene3D" id="3.10.10.10">
    <property type="entry name" value="HIV Type 1 Reverse Transcriptase, subunit A, domain 1"/>
    <property type="match status" value="1"/>
</dbReference>
<evidence type="ECO:0000313" key="5">
    <source>
        <dbReference type="Proteomes" id="UP000596742"/>
    </source>
</evidence>
<dbReference type="InterPro" id="IPR008042">
    <property type="entry name" value="Retrotrans_Pao"/>
</dbReference>
<dbReference type="GO" id="GO:0003676">
    <property type="term" value="F:nucleic acid binding"/>
    <property type="evidence" value="ECO:0007669"/>
    <property type="project" value="InterPro"/>
</dbReference>
<evidence type="ECO:0000259" key="3">
    <source>
        <dbReference type="Pfam" id="PF00078"/>
    </source>
</evidence>
<dbReference type="GO" id="GO:0006259">
    <property type="term" value="P:DNA metabolic process"/>
    <property type="evidence" value="ECO:0007669"/>
    <property type="project" value="UniProtKB-ARBA"/>
</dbReference>
<name>A0A8B6FAF2_MYTGA</name>
<keyword evidence="5" id="KW-1185">Reference proteome</keyword>
<gene>
    <name evidence="4" type="ORF">MGAL_10B032876</name>
</gene>
<reference evidence="4" key="1">
    <citation type="submission" date="2018-11" db="EMBL/GenBank/DDBJ databases">
        <authorList>
            <person name="Alioto T."/>
            <person name="Alioto T."/>
        </authorList>
    </citation>
    <scope>NUCLEOTIDE SEQUENCE</scope>
</reference>
<dbReference type="SUPFAM" id="SSF56672">
    <property type="entry name" value="DNA/RNA polymerases"/>
    <property type="match status" value="1"/>
</dbReference>
<dbReference type="CDD" id="cd01644">
    <property type="entry name" value="RT_pepA17"/>
    <property type="match status" value="1"/>
</dbReference>
<dbReference type="Gene3D" id="3.30.70.270">
    <property type="match status" value="1"/>
</dbReference>
<feature type="non-terminal residue" evidence="4">
    <location>
        <position position="1"/>
    </location>
</feature>
<keyword evidence="2" id="KW-1133">Transmembrane helix</keyword>
<sequence length="881" mass="100684">LKRKQEILRKLDEDIVQELDDGDIETEIVEADEYAFNLEDEKETGNKELREVYEKTCISFHDNRYFATLPWKEEHPPLPMNKEIAHRRTENVIKRLKKEPHLLQKYGEIIGEQERRGFIEKIGEDTVTSNTVHYIPHHAVKKESSTTPIRIVFDCSCRARQETPSLNDCLMDTPPDLNELTGILLRFRLNQWAVSTDIEKAFLNVGLEEKDRDVTRFFWFSDPTDSTSPLSIYRFKSVLFGATCSPFILNAVVHKHLSENTCEWTDAIQKDLYVDNIISSFPTESQLLQYFDTSRTLFAKAGFNLRSWASNNKTLQDRATSENVLDNDKLIKVLGLRWNTDNLKDTLTFAKQEYVEMEDHLITKREILRQSSKNYDPLGIISPITVRSKMFMQTLWEKKLDWDEPLSPETIMEWKEIQRDTHECIETEISRPYFKERRSTEDISLHIFTDASLKAYGACAYVVSGNQSTLIMSRNRVAPLKNMTIPKLELMAAVIGSRLLKHLKSYISFSQATLWSDSQITLSWLMTKKQVPIFVKNRVAEINQLKHGFSWRYCQTDSNPADLLSRGMTANHKRQQYPLSSVTTTESTTGTQKTTESYPLSVTTEYSARTTESTTESQTATVSYLSSVTTTESTTGTQKTTESYPLSVTTEYSARTTESTTESQTATVSYRSSVTTTESTTGIINTDVIFISCGACILFLLIAGLVCFCARKKSKKANINLNVITHGDRRADISPNLSTNRGSDAQYVEIEEIQMSNIIVSPLEQRNLIDGEISSDSSADGIQADEERRRTNTNVYQSLHRNRRDESRQYSSLTSIHIEQRNLTDGDISSDSSADEIQTDEESRRINTNVYQSLQRSSLNESRLYSSLKSVHLEEIVDEPI</sequence>
<dbReference type="EMBL" id="UYJE01006348">
    <property type="protein sequence ID" value="VDI45232.1"/>
    <property type="molecule type" value="Genomic_DNA"/>
</dbReference>
<accession>A0A8B6FAF2</accession>
<dbReference type="Pfam" id="PF05380">
    <property type="entry name" value="Peptidase_A17"/>
    <property type="match status" value="1"/>
</dbReference>
<organism evidence="4 5">
    <name type="scientific">Mytilus galloprovincialis</name>
    <name type="common">Mediterranean mussel</name>
    <dbReference type="NCBI Taxonomy" id="29158"/>
    <lineage>
        <taxon>Eukaryota</taxon>
        <taxon>Metazoa</taxon>
        <taxon>Spiralia</taxon>
        <taxon>Lophotrochozoa</taxon>
        <taxon>Mollusca</taxon>
        <taxon>Bivalvia</taxon>
        <taxon>Autobranchia</taxon>
        <taxon>Pteriomorphia</taxon>
        <taxon>Mytilida</taxon>
        <taxon>Mytiloidea</taxon>
        <taxon>Mytilidae</taxon>
        <taxon>Mytilinae</taxon>
        <taxon>Mytilus</taxon>
    </lineage>
</organism>
<dbReference type="InterPro" id="IPR043502">
    <property type="entry name" value="DNA/RNA_pol_sf"/>
</dbReference>
<dbReference type="AlphaFoldDB" id="A0A8B6FAF2"/>
<dbReference type="Pfam" id="PF00078">
    <property type="entry name" value="RVT_1"/>
    <property type="match status" value="1"/>
</dbReference>
<keyword evidence="2" id="KW-0812">Transmembrane</keyword>
<feature type="compositionally biased region" description="Low complexity" evidence="1">
    <location>
        <begin position="580"/>
        <end position="613"/>
    </location>
</feature>
<keyword evidence="2" id="KW-0472">Membrane</keyword>
<evidence type="ECO:0000256" key="1">
    <source>
        <dbReference type="SAM" id="MobiDB-lite"/>
    </source>
</evidence>
<dbReference type="Gene3D" id="3.30.420.10">
    <property type="entry name" value="Ribonuclease H-like superfamily/Ribonuclease H"/>
    <property type="match status" value="1"/>
</dbReference>
<dbReference type="Proteomes" id="UP000596742">
    <property type="component" value="Unassembled WGS sequence"/>
</dbReference>
<dbReference type="InterPro" id="IPR036397">
    <property type="entry name" value="RNaseH_sf"/>
</dbReference>
<feature type="region of interest" description="Disordered" evidence="1">
    <location>
        <begin position="574"/>
        <end position="613"/>
    </location>
</feature>
<dbReference type="PANTHER" id="PTHR47331">
    <property type="entry name" value="PHD-TYPE DOMAIN-CONTAINING PROTEIN"/>
    <property type="match status" value="1"/>
</dbReference>
<evidence type="ECO:0000313" key="4">
    <source>
        <dbReference type="EMBL" id="VDI45232.1"/>
    </source>
</evidence>
<evidence type="ECO:0000256" key="2">
    <source>
        <dbReference type="SAM" id="Phobius"/>
    </source>
</evidence>
<feature type="region of interest" description="Disordered" evidence="1">
    <location>
        <begin position="772"/>
        <end position="795"/>
    </location>
</feature>
<proteinExistence type="predicted"/>
<feature type="transmembrane region" description="Helical" evidence="2">
    <location>
        <begin position="688"/>
        <end position="710"/>
    </location>
</feature>
<dbReference type="OrthoDB" id="6428063at2759"/>